<feature type="region of interest" description="Disordered" evidence="1">
    <location>
        <begin position="314"/>
        <end position="456"/>
    </location>
</feature>
<feature type="transmembrane region" description="Helical" evidence="2">
    <location>
        <begin position="14"/>
        <end position="37"/>
    </location>
</feature>
<keyword evidence="2" id="KW-0812">Transmembrane</keyword>
<evidence type="ECO:0000256" key="2">
    <source>
        <dbReference type="SAM" id="Phobius"/>
    </source>
</evidence>
<keyword evidence="2" id="KW-1133">Transmembrane helix</keyword>
<proteinExistence type="predicted"/>
<dbReference type="RefSeq" id="WP_146451349.1">
    <property type="nucleotide sequence ID" value="NZ_SJPS01000004.1"/>
</dbReference>
<accession>A0A5C6CRN0</accession>
<evidence type="ECO:0000256" key="1">
    <source>
        <dbReference type="SAM" id="MobiDB-lite"/>
    </source>
</evidence>
<feature type="compositionally biased region" description="Acidic residues" evidence="1">
    <location>
        <begin position="405"/>
        <end position="414"/>
    </location>
</feature>
<keyword evidence="2" id="KW-0472">Membrane</keyword>
<organism evidence="3 4">
    <name type="scientific">Bythopirellula polymerisocia</name>
    <dbReference type="NCBI Taxonomy" id="2528003"/>
    <lineage>
        <taxon>Bacteria</taxon>
        <taxon>Pseudomonadati</taxon>
        <taxon>Planctomycetota</taxon>
        <taxon>Planctomycetia</taxon>
        <taxon>Pirellulales</taxon>
        <taxon>Lacipirellulaceae</taxon>
        <taxon>Bythopirellula</taxon>
    </lineage>
</organism>
<evidence type="ECO:0008006" key="5">
    <source>
        <dbReference type="Google" id="ProtNLM"/>
    </source>
</evidence>
<dbReference type="AlphaFoldDB" id="A0A5C6CRN0"/>
<feature type="compositionally biased region" description="Acidic residues" evidence="1">
    <location>
        <begin position="338"/>
        <end position="355"/>
    </location>
</feature>
<feature type="compositionally biased region" description="Acidic residues" evidence="1">
    <location>
        <begin position="423"/>
        <end position="450"/>
    </location>
</feature>
<comment type="caution">
    <text evidence="3">The sequence shown here is derived from an EMBL/GenBank/DDBJ whole genome shotgun (WGS) entry which is preliminary data.</text>
</comment>
<feature type="compositionally biased region" description="Acidic residues" evidence="1">
    <location>
        <begin position="368"/>
        <end position="389"/>
    </location>
</feature>
<name>A0A5C6CRN0_9BACT</name>
<dbReference type="EMBL" id="SJPS01000004">
    <property type="protein sequence ID" value="TWU25776.1"/>
    <property type="molecule type" value="Genomic_DNA"/>
</dbReference>
<keyword evidence="4" id="KW-1185">Reference proteome</keyword>
<evidence type="ECO:0000313" key="4">
    <source>
        <dbReference type="Proteomes" id="UP000318437"/>
    </source>
</evidence>
<sequence length="771" mass="85937">MASPFRYFRKHQKAFLAVAAVVAMFVFVIGDAMFGYIGQSRGSSNPNTVVAEWKGGSLTVQELANLTQRRYFLSEFLKRLRMTGAQQIMEEGGTPTMPSVPDFVLPEGSSSRDVQVGVVTTRILAEQAKNAGMSVSDGMINQFLKETSFRRVSDRGIMSLLSGVQQGDPRLLEEQLFSGLRELLLGNTYFGTFGSNVRNVLPEQRWEDWRRINERIALQATPIAAADFVEKVPDPSEAELLAFYEQYKNNVPGLVHMVLGAQLPAPDPGFMQPRRVKLNYILGDVNSWRDEYRDSITDEEIADYYERNKRTLFDKQGGSSKFDDSLFNSDSGDKSKEEEDESTENTEAESSEASDEANAASQSSESANDAEDSTDDATEEPATPEDDESSNLTSPGHIRLVAFQDTDDNSDESSDVERADNGETTDSDSSDDDNSGDASDSEDEAEYEPLEDVKDSIRDKLATDKAVVELKNKIEDIFGELQSEYNPYGFQVVSARTEEKEIPAPPKQLTNLKERAAAAGLISEETLLVTQRELADTFVGKAIDAQTKGQYVVQAAFSSLANFEPYLAQDLDGNWYLVTKIQDVPEKIPAFEDIRGEVAEAWKQQQAAKLALKKAEELASESEKLGDSLANFMVGKPYEVITTDLFSWLTFGSTAEVERGPRLGEAPPLEAIGPNFMEKAFSLSGKEVAAVLNYDQTIAYIIQLDRRERPEDELHQVFLSEANTWYGGQVMMMARWQNQQRQVLEELTKRVGLDLEKLEEFLNPTQAEEEE</sequence>
<protein>
    <recommendedName>
        <fullName evidence="5">Periplasmic folding chaperone</fullName>
    </recommendedName>
</protein>
<reference evidence="3 4" key="1">
    <citation type="submission" date="2019-02" db="EMBL/GenBank/DDBJ databases">
        <title>Deep-cultivation of Planctomycetes and their phenomic and genomic characterization uncovers novel biology.</title>
        <authorList>
            <person name="Wiegand S."/>
            <person name="Jogler M."/>
            <person name="Boedeker C."/>
            <person name="Pinto D."/>
            <person name="Vollmers J."/>
            <person name="Rivas-Marin E."/>
            <person name="Kohn T."/>
            <person name="Peeters S.H."/>
            <person name="Heuer A."/>
            <person name="Rast P."/>
            <person name="Oberbeckmann S."/>
            <person name="Bunk B."/>
            <person name="Jeske O."/>
            <person name="Meyerdierks A."/>
            <person name="Storesund J.E."/>
            <person name="Kallscheuer N."/>
            <person name="Luecker S."/>
            <person name="Lage O.M."/>
            <person name="Pohl T."/>
            <person name="Merkel B.J."/>
            <person name="Hornburger P."/>
            <person name="Mueller R.-W."/>
            <person name="Bruemmer F."/>
            <person name="Labrenz M."/>
            <person name="Spormann A.M."/>
            <person name="Op Den Camp H."/>
            <person name="Overmann J."/>
            <person name="Amann R."/>
            <person name="Jetten M.S.M."/>
            <person name="Mascher T."/>
            <person name="Medema M.H."/>
            <person name="Devos D.P."/>
            <person name="Kaster A.-K."/>
            <person name="Ovreas L."/>
            <person name="Rohde M."/>
            <person name="Galperin M.Y."/>
            <person name="Jogler C."/>
        </authorList>
    </citation>
    <scope>NUCLEOTIDE SEQUENCE [LARGE SCALE GENOMIC DNA]</scope>
    <source>
        <strain evidence="3 4">Pla144</strain>
    </source>
</reference>
<gene>
    <name evidence="3" type="ORF">Pla144_29880</name>
</gene>
<dbReference type="OrthoDB" id="225509at2"/>
<evidence type="ECO:0000313" key="3">
    <source>
        <dbReference type="EMBL" id="TWU25776.1"/>
    </source>
</evidence>
<feature type="compositionally biased region" description="Low complexity" evidence="1">
    <location>
        <begin position="356"/>
        <end position="367"/>
    </location>
</feature>
<dbReference type="Proteomes" id="UP000318437">
    <property type="component" value="Unassembled WGS sequence"/>
</dbReference>